<dbReference type="InterPro" id="IPR018253">
    <property type="entry name" value="DnaJ_domain_CS"/>
</dbReference>
<dbReference type="OrthoDB" id="10250354at2759"/>
<gene>
    <name evidence="2" type="ORF">TSOC_005899</name>
</gene>
<dbReference type="AlphaFoldDB" id="A0A2J8A547"/>
<protein>
    <recommendedName>
        <fullName evidence="4">J domain-containing protein</fullName>
    </recommendedName>
</protein>
<dbReference type="EMBL" id="PGGS01000170">
    <property type="protein sequence ID" value="PNH07636.1"/>
    <property type="molecule type" value="Genomic_DNA"/>
</dbReference>
<proteinExistence type="predicted"/>
<name>A0A2J8A547_9CHLO</name>
<keyword evidence="3" id="KW-1185">Reference proteome</keyword>
<evidence type="ECO:0000313" key="2">
    <source>
        <dbReference type="EMBL" id="PNH07636.1"/>
    </source>
</evidence>
<evidence type="ECO:0000256" key="1">
    <source>
        <dbReference type="SAM" id="MobiDB-lite"/>
    </source>
</evidence>
<evidence type="ECO:0008006" key="4">
    <source>
        <dbReference type="Google" id="ProtNLM"/>
    </source>
</evidence>
<comment type="caution">
    <text evidence="2">The sequence shown here is derived from an EMBL/GenBank/DDBJ whole genome shotgun (WGS) entry which is preliminary data.</text>
</comment>
<dbReference type="SUPFAM" id="SSF46565">
    <property type="entry name" value="Chaperone J-domain"/>
    <property type="match status" value="1"/>
</dbReference>
<accession>A0A2J8A547</accession>
<feature type="region of interest" description="Disordered" evidence="1">
    <location>
        <begin position="272"/>
        <end position="299"/>
    </location>
</feature>
<organism evidence="2 3">
    <name type="scientific">Tetrabaena socialis</name>
    <dbReference type="NCBI Taxonomy" id="47790"/>
    <lineage>
        <taxon>Eukaryota</taxon>
        <taxon>Viridiplantae</taxon>
        <taxon>Chlorophyta</taxon>
        <taxon>core chlorophytes</taxon>
        <taxon>Chlorophyceae</taxon>
        <taxon>CS clade</taxon>
        <taxon>Chlamydomonadales</taxon>
        <taxon>Tetrabaenaceae</taxon>
        <taxon>Tetrabaena</taxon>
    </lineage>
</organism>
<dbReference type="PROSITE" id="PS00636">
    <property type="entry name" value="DNAJ_1"/>
    <property type="match status" value="1"/>
</dbReference>
<dbReference type="Gene3D" id="1.10.287.110">
    <property type="entry name" value="DnaJ domain"/>
    <property type="match status" value="1"/>
</dbReference>
<feature type="compositionally biased region" description="Pro residues" evidence="1">
    <location>
        <begin position="275"/>
        <end position="285"/>
    </location>
</feature>
<sequence length="336" mass="37204">MGRIPEQGLVNLAKLLISPDTPLRNIKLDAEEEAEELRAGKKEASWSWQSVWDGVDAIRHEAYSQEADVLASANGTPAGFRDGTGEHAPHFRCKGRSRQTVFVECNNKFDASLRVKGVKAKVFKYVGDFEHAADWYPGAFGDELVLGGRDHADDAGITSVTRVRGEGIALKNQYTVERTILRMQHTSTYEVIDIAPGRKVVYSGTSPLHTAVHELYFMEDPTVRDAAHLDVRSYEVIDIAPGRKVVYSGTSPLHTAVHELYFMEDPTVRDAATVPSPPTAPPPPFGRNSKVSMEDAATQESASVKFQQLQKAYNVLKNVEHRRLYDSGQLVSELVQ</sequence>
<reference evidence="2 3" key="1">
    <citation type="journal article" date="2017" name="Mol. Biol. Evol.">
        <title>The 4-celled Tetrabaena socialis nuclear genome reveals the essential components for genetic control of cell number at the origin of multicellularity in the volvocine lineage.</title>
        <authorList>
            <person name="Featherston J."/>
            <person name="Arakaki Y."/>
            <person name="Hanschen E.R."/>
            <person name="Ferris P.J."/>
            <person name="Michod R.E."/>
            <person name="Olson B.J.S.C."/>
            <person name="Nozaki H."/>
            <person name="Durand P.M."/>
        </authorList>
    </citation>
    <scope>NUCLEOTIDE SEQUENCE [LARGE SCALE GENOMIC DNA]</scope>
    <source>
        <strain evidence="2 3">NIES-571</strain>
    </source>
</reference>
<dbReference type="Proteomes" id="UP000236333">
    <property type="component" value="Unassembled WGS sequence"/>
</dbReference>
<dbReference type="InterPro" id="IPR036869">
    <property type="entry name" value="J_dom_sf"/>
</dbReference>
<evidence type="ECO:0000313" key="3">
    <source>
        <dbReference type="Proteomes" id="UP000236333"/>
    </source>
</evidence>